<comment type="similarity">
    <text evidence="1">Belongs to the CNOT9 family.</text>
</comment>
<evidence type="ECO:0000313" key="2">
    <source>
        <dbReference type="EMBL" id="KAK8842658.1"/>
    </source>
</evidence>
<reference evidence="2 3" key="1">
    <citation type="submission" date="2024-04" db="EMBL/GenBank/DDBJ databases">
        <title>Tritrichomonas musculus Genome.</title>
        <authorList>
            <person name="Alves-Ferreira E."/>
            <person name="Grigg M."/>
            <person name="Lorenzi H."/>
            <person name="Galac M."/>
        </authorList>
    </citation>
    <scope>NUCLEOTIDE SEQUENCE [LARGE SCALE GENOMIC DNA]</scope>
    <source>
        <strain evidence="2 3">EAF2021</strain>
    </source>
</reference>
<gene>
    <name evidence="2" type="ORF">M9Y10_025518</name>
</gene>
<accession>A0ABR2H9X6</accession>
<dbReference type="Proteomes" id="UP001470230">
    <property type="component" value="Unassembled WGS sequence"/>
</dbReference>
<dbReference type="Gene3D" id="1.25.10.10">
    <property type="entry name" value="Leucine-rich Repeat Variant"/>
    <property type="match status" value="1"/>
</dbReference>
<dbReference type="InterPro" id="IPR011989">
    <property type="entry name" value="ARM-like"/>
</dbReference>
<dbReference type="InterPro" id="IPR007216">
    <property type="entry name" value="CNOT9"/>
</dbReference>
<dbReference type="Pfam" id="PF04078">
    <property type="entry name" value="Rcd1"/>
    <property type="match status" value="1"/>
</dbReference>
<name>A0ABR2H9X6_9EUKA</name>
<dbReference type="PANTHER" id="PTHR12262">
    <property type="entry name" value="CCR4-NOT TRANSCRIPTION COMPLEX SUBUNIT 9"/>
    <property type="match status" value="1"/>
</dbReference>
<dbReference type="EMBL" id="JAPFFF010000037">
    <property type="protein sequence ID" value="KAK8842658.1"/>
    <property type="molecule type" value="Genomic_DNA"/>
</dbReference>
<proteinExistence type="inferred from homology"/>
<comment type="caution">
    <text evidence="2">The sequence shown here is derived from an EMBL/GenBank/DDBJ whole genome shotgun (WGS) entry which is preliminary data.</text>
</comment>
<evidence type="ECO:0000313" key="3">
    <source>
        <dbReference type="Proteomes" id="UP001470230"/>
    </source>
</evidence>
<sequence length="334" mass="37845">MFLIEFFISNCEFKFNLQSTMRATSPQWSAGTQMQFIPPYQNQGFQQNQYRQSEVINNVKKLTMSPSDRAEALHTLSAQRESIPELAVLLWESPGTITALLYEILSIYPHLMATSTGSNNAHLSLNVRLATRVCHVLALLQCVAGNDQTRLKFIKANIPMYLFPFLHTTNQSHECECFKLTSLGILGSLVKAEQSEIIKYLLQNEFVPLCLRILKFGQLMSRIVAAFIVQKILSDQEGRNYVCANNERLETVLSVLNIVLNYLAANFNVRLSKNVVQSYKYLLSESNVKEIAAKMNLEKLRKAPLDQVSDEVFVEFVHELLSLNNAGMNTPRTA</sequence>
<dbReference type="SUPFAM" id="SSF48371">
    <property type="entry name" value="ARM repeat"/>
    <property type="match status" value="1"/>
</dbReference>
<keyword evidence="3" id="KW-1185">Reference proteome</keyword>
<protein>
    <submittedName>
        <fullName evidence="2">Cell differentiation protein RCD1</fullName>
    </submittedName>
</protein>
<dbReference type="InterPro" id="IPR016024">
    <property type="entry name" value="ARM-type_fold"/>
</dbReference>
<organism evidence="2 3">
    <name type="scientific">Tritrichomonas musculus</name>
    <dbReference type="NCBI Taxonomy" id="1915356"/>
    <lineage>
        <taxon>Eukaryota</taxon>
        <taxon>Metamonada</taxon>
        <taxon>Parabasalia</taxon>
        <taxon>Tritrichomonadida</taxon>
        <taxon>Tritrichomonadidae</taxon>
        <taxon>Tritrichomonas</taxon>
    </lineage>
</organism>
<evidence type="ECO:0000256" key="1">
    <source>
        <dbReference type="ARBA" id="ARBA00006385"/>
    </source>
</evidence>